<dbReference type="CDD" id="cd00531">
    <property type="entry name" value="NTF2_like"/>
    <property type="match status" value="1"/>
</dbReference>
<sequence>MTVSGSHVPVTPSVTQLRPDSASREQVAERVRRYYRLVDADDIAGLLELFAESAEYARPGYDVLSGRQEIHAFYSGTRVIAQGRHTLRRIVVEGREAAVHGNFHGTLRDGSEVSLRFADFFRLDDSGLFRRRDTFFFSPMV</sequence>
<evidence type="ECO:0000313" key="4">
    <source>
        <dbReference type="Proteomes" id="UP000619355"/>
    </source>
</evidence>
<gene>
    <name evidence="3" type="ORF">GCM10018980_52900</name>
</gene>
<dbReference type="InterPro" id="IPR037401">
    <property type="entry name" value="SnoaL-like"/>
</dbReference>
<name>A0A919EZP7_9ACTN</name>
<dbReference type="Gene3D" id="3.10.450.50">
    <property type="match status" value="1"/>
</dbReference>
<feature type="region of interest" description="Disordered" evidence="1">
    <location>
        <begin position="1"/>
        <end position="22"/>
    </location>
</feature>
<dbReference type="AlphaFoldDB" id="A0A919EZP7"/>
<dbReference type="RefSeq" id="WP_189984724.1">
    <property type="nucleotide sequence ID" value="NZ_BNBF01000018.1"/>
</dbReference>
<dbReference type="InterPro" id="IPR032710">
    <property type="entry name" value="NTF2-like_dom_sf"/>
</dbReference>
<dbReference type="SUPFAM" id="SSF54427">
    <property type="entry name" value="NTF2-like"/>
    <property type="match status" value="1"/>
</dbReference>
<dbReference type="Proteomes" id="UP000619355">
    <property type="component" value="Unassembled WGS sequence"/>
</dbReference>
<feature type="domain" description="SnoaL-like" evidence="2">
    <location>
        <begin position="31"/>
        <end position="127"/>
    </location>
</feature>
<organism evidence="3 4">
    <name type="scientific">Streptomyces capoamus</name>
    <dbReference type="NCBI Taxonomy" id="68183"/>
    <lineage>
        <taxon>Bacteria</taxon>
        <taxon>Bacillati</taxon>
        <taxon>Actinomycetota</taxon>
        <taxon>Actinomycetes</taxon>
        <taxon>Kitasatosporales</taxon>
        <taxon>Streptomycetaceae</taxon>
        <taxon>Streptomyces</taxon>
    </lineage>
</organism>
<evidence type="ECO:0000259" key="2">
    <source>
        <dbReference type="Pfam" id="PF12680"/>
    </source>
</evidence>
<protein>
    <recommendedName>
        <fullName evidence="2">SnoaL-like domain-containing protein</fullName>
    </recommendedName>
</protein>
<evidence type="ECO:0000313" key="3">
    <source>
        <dbReference type="EMBL" id="GHG62822.1"/>
    </source>
</evidence>
<proteinExistence type="predicted"/>
<reference evidence="4" key="1">
    <citation type="journal article" date="2019" name="Int. J. Syst. Evol. Microbiol.">
        <title>The Global Catalogue of Microorganisms (GCM) 10K type strain sequencing project: providing services to taxonomists for standard genome sequencing and annotation.</title>
        <authorList>
            <consortium name="The Broad Institute Genomics Platform"/>
            <consortium name="The Broad Institute Genome Sequencing Center for Infectious Disease"/>
            <person name="Wu L."/>
            <person name="Ma J."/>
        </authorList>
    </citation>
    <scope>NUCLEOTIDE SEQUENCE [LARGE SCALE GENOMIC DNA]</scope>
    <source>
        <strain evidence="4">JCM 4253</strain>
    </source>
</reference>
<keyword evidence="4" id="KW-1185">Reference proteome</keyword>
<comment type="caution">
    <text evidence="3">The sequence shown here is derived from an EMBL/GenBank/DDBJ whole genome shotgun (WGS) entry which is preliminary data.</text>
</comment>
<dbReference type="Pfam" id="PF12680">
    <property type="entry name" value="SnoaL_2"/>
    <property type="match status" value="1"/>
</dbReference>
<accession>A0A919EZP7</accession>
<evidence type="ECO:0000256" key="1">
    <source>
        <dbReference type="SAM" id="MobiDB-lite"/>
    </source>
</evidence>
<dbReference type="EMBL" id="BNBF01000018">
    <property type="protein sequence ID" value="GHG62822.1"/>
    <property type="molecule type" value="Genomic_DNA"/>
</dbReference>